<organism evidence="6 7">
    <name type="scientific">Globodera pallida</name>
    <name type="common">Potato cyst nematode worm</name>
    <name type="synonym">Heterodera pallida</name>
    <dbReference type="NCBI Taxonomy" id="36090"/>
    <lineage>
        <taxon>Eukaryota</taxon>
        <taxon>Metazoa</taxon>
        <taxon>Ecdysozoa</taxon>
        <taxon>Nematoda</taxon>
        <taxon>Chromadorea</taxon>
        <taxon>Rhabditida</taxon>
        <taxon>Tylenchina</taxon>
        <taxon>Tylenchomorpha</taxon>
        <taxon>Tylenchoidea</taxon>
        <taxon>Heteroderidae</taxon>
        <taxon>Heteroderinae</taxon>
        <taxon>Globodera</taxon>
    </lineage>
</organism>
<dbReference type="Proteomes" id="UP000050741">
    <property type="component" value="Unassembled WGS sequence"/>
</dbReference>
<dbReference type="InterPro" id="IPR048344">
    <property type="entry name" value="Zw10_middle"/>
</dbReference>
<feature type="domain" description="FAD dependent oxidoreductase" evidence="2">
    <location>
        <begin position="3"/>
        <end position="318"/>
    </location>
</feature>
<keyword evidence="1" id="KW-0175">Coiled coil</keyword>
<evidence type="ECO:0000259" key="3">
    <source>
        <dbReference type="Pfam" id="PF20665"/>
    </source>
</evidence>
<protein>
    <submittedName>
        <fullName evidence="7">DAO domain-containing protein</fullName>
    </submittedName>
</protein>
<dbReference type="GO" id="GO:0007094">
    <property type="term" value="P:mitotic spindle assembly checkpoint signaling"/>
    <property type="evidence" value="ECO:0007669"/>
    <property type="project" value="TreeGrafter"/>
</dbReference>
<name>A0A183CAK2_GLOPA</name>
<evidence type="ECO:0000313" key="6">
    <source>
        <dbReference type="Proteomes" id="UP000050741"/>
    </source>
</evidence>
<evidence type="ECO:0000259" key="4">
    <source>
        <dbReference type="Pfam" id="PF20666"/>
    </source>
</evidence>
<dbReference type="SUPFAM" id="SSF51971">
    <property type="entry name" value="Nucleotide-binding domain"/>
    <property type="match status" value="1"/>
</dbReference>
<dbReference type="InterPro" id="IPR006076">
    <property type="entry name" value="FAD-dep_OxRdtase"/>
</dbReference>
<dbReference type="Gene3D" id="3.40.50.720">
    <property type="entry name" value="NAD(P)-binding Rossmann-like Domain"/>
    <property type="match status" value="1"/>
</dbReference>
<dbReference type="GO" id="GO:0006888">
    <property type="term" value="P:endoplasmic reticulum to Golgi vesicle-mediated transport"/>
    <property type="evidence" value="ECO:0007669"/>
    <property type="project" value="TreeGrafter"/>
</dbReference>
<dbReference type="GO" id="GO:0005737">
    <property type="term" value="C:cytoplasm"/>
    <property type="evidence" value="ECO:0007669"/>
    <property type="project" value="GOC"/>
</dbReference>
<dbReference type="Pfam" id="PF20665">
    <property type="entry name" value="Zw10_middle"/>
    <property type="match status" value="1"/>
</dbReference>
<proteinExistence type="predicted"/>
<dbReference type="PANTHER" id="PTHR12205">
    <property type="entry name" value="CENTROMERE/KINETOCHORE PROTEIN ZW10"/>
    <property type="match status" value="1"/>
</dbReference>
<reference evidence="7" key="2">
    <citation type="submission" date="2016-06" db="UniProtKB">
        <authorList>
            <consortium name="WormBaseParasite"/>
        </authorList>
    </citation>
    <scope>IDENTIFICATION</scope>
</reference>
<dbReference type="SUPFAM" id="SSF54373">
    <property type="entry name" value="FAD-linked reductases, C-terminal domain"/>
    <property type="match status" value="1"/>
</dbReference>
<accession>A0A183CAK2</accession>
<sequence length="1074" mass="121546">MNIAVVGEGVIGTSAALAIRRAFFNSNITVFSDRNFAETTSYGPAGIFRIDLPEASRWAVESFAFWAQLEKHQSAHKTGVHLISGYCQSDDKSWLESQERAMAGIVYNWKWLTNRELHALFVKPNSHGVHYSTYAAEGRLYVPWLRAQLVAESAPGLLQFRRQRVDSLQELVDSGQFSLVLNCAGLDGGRLAGDDGTSVYPNRGVGLEVEAPGHAHFTYWGRNVFCIPLVSNGHLLIGTIREDNCWSLEVTARDQQTIWTRFIDLQPNFKDAKIVSSWCGLRPNRHGGVRLEHHLRSKSDGNGEKRVHVIHNYGHNSNEIADLEQEISKSINEIAKNLELKYRDFVPSYICLADCQEKIQLALQNGKESVLKLEVQLANAEKEIVKLKDGAPHKELEVVQDFVDRLDILNEMERCLNALWLMPADSKMEFDPLANTRIILRLEELCVTLESESSNYLESINERILPLLFTEIQTRKGELSQQLSEFYASFVRFNEDDRVSPPLYLMNITCPSIKIASDCFSAMCQLGLLDERVEEMVDIVWEHFCLKLIYGVAVPDSSQLQQDDSEGCQLLKVQTNKFAERSVRIGIVKDVEMSKKPDPAAVFSALSQFFGSLYTALKGIRADNRSLVDLFGESISGQLIGALEKGCLGPAIPFEKHEASHVYEQLTKLSQGFLEFMQDKGFFARPVDHLFGNFFDSFERISVDRRCHHFITTARELIKQPYIELVAVGSALDTKEEKSTDIMHKMEEKLRIKVDDEDANLPMSTKWDKYYTKIFQFQRCQISKSTFKLVNVLHDVLRTAAETDSEMEASRLVTTARNILEMFVNTAPEYHRLTLSSVPHMAAVFFNNCHYILHRLTTLSSDVLQNILQVSKDCAFTDMFTQLRMLAATTLEQHIVQARRQLSATIGEGDLFVGLRDDKAHKRCVKVLNGCVMQLEQTASVWREVLSSFVLTHCVGELVSHLLATMVDIILAKEDIASSDAETSADLLTTLSGRCEQLMEIDEQPTIQRVCEEPYHKLQQIIFCLKANLAEIGHQWCEGTGPLALWLKPAQVKHLVRALFQNTERRAHLLSQIN</sequence>
<dbReference type="GO" id="GO:1990423">
    <property type="term" value="C:RZZ complex"/>
    <property type="evidence" value="ECO:0007669"/>
    <property type="project" value="TreeGrafter"/>
</dbReference>
<evidence type="ECO:0000256" key="1">
    <source>
        <dbReference type="SAM" id="Coils"/>
    </source>
</evidence>
<dbReference type="Pfam" id="PF20666">
    <property type="entry name" value="ZW10_C"/>
    <property type="match status" value="1"/>
</dbReference>
<feature type="coiled-coil region" evidence="1">
    <location>
        <begin position="320"/>
        <end position="390"/>
    </location>
</feature>
<dbReference type="InterPro" id="IPR048343">
    <property type="entry name" value="ZW10_C"/>
</dbReference>
<dbReference type="Gene3D" id="1.10.357.150">
    <property type="match status" value="1"/>
</dbReference>
<dbReference type="WBParaSite" id="GPLIN_000990200">
    <property type="protein sequence ID" value="GPLIN_000990200"/>
    <property type="gene ID" value="GPLIN_000990200"/>
</dbReference>
<dbReference type="Pfam" id="PF22766">
    <property type="entry name" value="ZW10_C2"/>
    <property type="match status" value="1"/>
</dbReference>
<feature type="domain" description="Centromere/kinetochore protein zw10 C-terminal" evidence="4">
    <location>
        <begin position="775"/>
        <end position="903"/>
    </location>
</feature>
<evidence type="ECO:0000259" key="5">
    <source>
        <dbReference type="Pfam" id="PF22766"/>
    </source>
</evidence>
<keyword evidence="6" id="KW-1185">Reference proteome</keyword>
<dbReference type="InterPro" id="IPR055148">
    <property type="entry name" value="ZW10_C_2"/>
</dbReference>
<feature type="domain" description="ZW10 C-terminal helical" evidence="5">
    <location>
        <begin position="926"/>
        <end position="1073"/>
    </location>
</feature>
<reference evidence="6" key="1">
    <citation type="submission" date="2014-05" db="EMBL/GenBank/DDBJ databases">
        <title>The genome and life-stage specific transcriptomes of Globodera pallida elucidate key aspects of plant parasitism by a cyst nematode.</title>
        <authorList>
            <person name="Cotton J.A."/>
            <person name="Lilley C.J."/>
            <person name="Jones L.M."/>
            <person name="Kikuchi T."/>
            <person name="Reid A.J."/>
            <person name="Thorpe P."/>
            <person name="Tsai I.J."/>
            <person name="Beasley H."/>
            <person name="Blok V."/>
            <person name="Cock P.J.A."/>
            <person name="Van den Akker S.E."/>
            <person name="Holroyd N."/>
            <person name="Hunt M."/>
            <person name="Mantelin S."/>
            <person name="Naghra H."/>
            <person name="Pain A."/>
            <person name="Palomares-Rius J.E."/>
            <person name="Zarowiecki M."/>
            <person name="Berriman M."/>
            <person name="Jones J.T."/>
            <person name="Urwin P.E."/>
        </authorList>
    </citation>
    <scope>NUCLEOTIDE SEQUENCE [LARGE SCALE GENOMIC DNA]</scope>
    <source>
        <strain evidence="6">Lindley</strain>
    </source>
</reference>
<dbReference type="Gene3D" id="3.30.9.10">
    <property type="entry name" value="D-Amino Acid Oxidase, subunit A, domain 2"/>
    <property type="match status" value="1"/>
</dbReference>
<feature type="domain" description="Centromere/kinetochore protein zw10 middle" evidence="3">
    <location>
        <begin position="520"/>
        <end position="718"/>
    </location>
</feature>
<dbReference type="AlphaFoldDB" id="A0A183CAK2"/>
<evidence type="ECO:0000313" key="7">
    <source>
        <dbReference type="WBParaSite" id="GPLIN_000990200"/>
    </source>
</evidence>
<dbReference type="PANTHER" id="PTHR12205:SF0">
    <property type="entry name" value="CENTROMERE_KINETOCHORE PROTEIN ZW10 HOMOLOG"/>
    <property type="match status" value="1"/>
</dbReference>
<evidence type="ECO:0000259" key="2">
    <source>
        <dbReference type="Pfam" id="PF01266"/>
    </source>
</evidence>
<dbReference type="InterPro" id="IPR046362">
    <property type="entry name" value="Zw10/DSL1_C_sf"/>
</dbReference>
<dbReference type="Pfam" id="PF01266">
    <property type="entry name" value="DAO"/>
    <property type="match status" value="1"/>
</dbReference>